<dbReference type="AlphaFoldDB" id="A0AAV4NRC6"/>
<gene>
    <name evidence="1" type="ORF">CEXT_376671</name>
</gene>
<organism evidence="1 2">
    <name type="scientific">Caerostris extrusa</name>
    <name type="common">Bark spider</name>
    <name type="synonym">Caerostris bankana</name>
    <dbReference type="NCBI Taxonomy" id="172846"/>
    <lineage>
        <taxon>Eukaryota</taxon>
        <taxon>Metazoa</taxon>
        <taxon>Ecdysozoa</taxon>
        <taxon>Arthropoda</taxon>
        <taxon>Chelicerata</taxon>
        <taxon>Arachnida</taxon>
        <taxon>Araneae</taxon>
        <taxon>Araneomorphae</taxon>
        <taxon>Entelegynae</taxon>
        <taxon>Araneoidea</taxon>
        <taxon>Araneidae</taxon>
        <taxon>Caerostris</taxon>
    </lineage>
</organism>
<reference evidence="1 2" key="1">
    <citation type="submission" date="2021-06" db="EMBL/GenBank/DDBJ databases">
        <title>Caerostris extrusa draft genome.</title>
        <authorList>
            <person name="Kono N."/>
            <person name="Arakawa K."/>
        </authorList>
    </citation>
    <scope>NUCLEOTIDE SEQUENCE [LARGE SCALE GENOMIC DNA]</scope>
</reference>
<sequence>MHMLGSPRDLFKMVRSPFSIDCGLSNDPSKETILYQSASILNYQETTSGLQWIGRGEPDGLFPHGHPI</sequence>
<dbReference type="Proteomes" id="UP001054945">
    <property type="component" value="Unassembled WGS sequence"/>
</dbReference>
<name>A0AAV4NRC6_CAEEX</name>
<proteinExistence type="predicted"/>
<comment type="caution">
    <text evidence="1">The sequence shown here is derived from an EMBL/GenBank/DDBJ whole genome shotgun (WGS) entry which is preliminary data.</text>
</comment>
<evidence type="ECO:0008006" key="3">
    <source>
        <dbReference type="Google" id="ProtNLM"/>
    </source>
</evidence>
<evidence type="ECO:0000313" key="2">
    <source>
        <dbReference type="Proteomes" id="UP001054945"/>
    </source>
</evidence>
<keyword evidence="2" id="KW-1185">Reference proteome</keyword>
<evidence type="ECO:0000313" key="1">
    <source>
        <dbReference type="EMBL" id="GIX87339.1"/>
    </source>
</evidence>
<dbReference type="EMBL" id="BPLR01003674">
    <property type="protein sequence ID" value="GIX87339.1"/>
    <property type="molecule type" value="Genomic_DNA"/>
</dbReference>
<accession>A0AAV4NRC6</accession>
<protein>
    <recommendedName>
        <fullName evidence="3">Ycf15</fullName>
    </recommendedName>
</protein>